<dbReference type="InterPro" id="IPR014012">
    <property type="entry name" value="HSA_dom"/>
</dbReference>
<comment type="caution">
    <text evidence="11">The sequence shown here is derived from an EMBL/GenBank/DDBJ whole genome shotgun (WGS) entry which is preliminary data.</text>
</comment>
<feature type="compositionally biased region" description="Basic and acidic residues" evidence="8">
    <location>
        <begin position="1803"/>
        <end position="1813"/>
    </location>
</feature>
<feature type="compositionally biased region" description="Polar residues" evidence="8">
    <location>
        <begin position="1689"/>
        <end position="1721"/>
    </location>
</feature>
<evidence type="ECO:0000256" key="2">
    <source>
        <dbReference type="ARBA" id="ARBA00008913"/>
    </source>
</evidence>
<feature type="region of interest" description="Disordered" evidence="8">
    <location>
        <begin position="1874"/>
        <end position="1955"/>
    </location>
</feature>
<feature type="compositionally biased region" description="Polar residues" evidence="8">
    <location>
        <begin position="1501"/>
        <end position="1510"/>
    </location>
</feature>
<feature type="region of interest" description="Disordered" evidence="8">
    <location>
        <begin position="108"/>
        <end position="208"/>
    </location>
</feature>
<feature type="region of interest" description="Disordered" evidence="8">
    <location>
        <begin position="1525"/>
        <end position="1642"/>
    </location>
</feature>
<feature type="compositionally biased region" description="Polar residues" evidence="8">
    <location>
        <begin position="1874"/>
        <end position="1892"/>
    </location>
</feature>
<feature type="region of interest" description="Disordered" evidence="8">
    <location>
        <begin position="1344"/>
        <end position="1367"/>
    </location>
</feature>
<dbReference type="InterPro" id="IPR044798">
    <property type="entry name" value="EAF1A/B"/>
</dbReference>
<evidence type="ECO:0000259" key="9">
    <source>
        <dbReference type="PROSITE" id="PS50090"/>
    </source>
</evidence>
<dbReference type="InterPro" id="IPR001005">
    <property type="entry name" value="SANT/Myb"/>
</dbReference>
<feature type="compositionally biased region" description="Polar residues" evidence="8">
    <location>
        <begin position="261"/>
        <end position="270"/>
    </location>
</feature>
<feature type="compositionally biased region" description="Polar residues" evidence="8">
    <location>
        <begin position="1116"/>
        <end position="1125"/>
    </location>
</feature>
<dbReference type="CDD" id="cd00167">
    <property type="entry name" value="SANT"/>
    <property type="match status" value="1"/>
</dbReference>
<proteinExistence type="inferred from homology"/>
<dbReference type="GO" id="GO:0005634">
    <property type="term" value="C:nucleus"/>
    <property type="evidence" value="ECO:0007669"/>
    <property type="project" value="UniProtKB-SubCell"/>
</dbReference>
<organism evidence="11 12">
    <name type="scientific">Arabidopsis thaliana x Arabidopsis arenosa</name>
    <dbReference type="NCBI Taxonomy" id="1240361"/>
    <lineage>
        <taxon>Eukaryota</taxon>
        <taxon>Viridiplantae</taxon>
        <taxon>Streptophyta</taxon>
        <taxon>Embryophyta</taxon>
        <taxon>Tracheophyta</taxon>
        <taxon>Spermatophyta</taxon>
        <taxon>Magnoliopsida</taxon>
        <taxon>eudicotyledons</taxon>
        <taxon>Gunneridae</taxon>
        <taxon>Pentapetalae</taxon>
        <taxon>rosids</taxon>
        <taxon>malvids</taxon>
        <taxon>Brassicales</taxon>
        <taxon>Brassicaceae</taxon>
        <taxon>Camelineae</taxon>
        <taxon>Arabidopsis</taxon>
    </lineage>
</organism>
<feature type="domain" description="HSA" evidence="10">
    <location>
        <begin position="563"/>
        <end position="641"/>
    </location>
</feature>
<feature type="compositionally biased region" description="Polar residues" evidence="8">
    <location>
        <begin position="1633"/>
        <end position="1642"/>
    </location>
</feature>
<feature type="compositionally biased region" description="Polar residues" evidence="8">
    <location>
        <begin position="1732"/>
        <end position="1756"/>
    </location>
</feature>
<feature type="region of interest" description="Disordered" evidence="8">
    <location>
        <begin position="323"/>
        <end position="373"/>
    </location>
</feature>
<feature type="compositionally biased region" description="Polar residues" evidence="8">
    <location>
        <begin position="1602"/>
        <end position="1616"/>
    </location>
</feature>
<feature type="region of interest" description="Disordered" evidence="8">
    <location>
        <begin position="261"/>
        <end position="287"/>
    </location>
</feature>
<dbReference type="GO" id="GO:0048510">
    <property type="term" value="P:regulation of timing of transition from vegetative to reproductive phase"/>
    <property type="evidence" value="ECO:0007669"/>
    <property type="project" value="UniProtKB-ARBA"/>
</dbReference>
<feature type="region of interest" description="Disordered" evidence="8">
    <location>
        <begin position="1282"/>
        <end position="1314"/>
    </location>
</feature>
<feature type="compositionally biased region" description="Low complexity" evidence="8">
    <location>
        <begin position="1757"/>
        <end position="1766"/>
    </location>
</feature>
<dbReference type="PROSITE" id="PS50090">
    <property type="entry name" value="MYB_LIKE"/>
    <property type="match status" value="1"/>
</dbReference>
<dbReference type="SMART" id="SM00717">
    <property type="entry name" value="SANT"/>
    <property type="match status" value="1"/>
</dbReference>
<feature type="compositionally biased region" description="Polar residues" evidence="8">
    <location>
        <begin position="1479"/>
        <end position="1492"/>
    </location>
</feature>
<feature type="region of interest" description="Disordered" evidence="8">
    <location>
        <begin position="449"/>
        <end position="469"/>
    </location>
</feature>
<dbReference type="FunFam" id="1.10.10.60:FF:000578">
    <property type="entry name" value="Helicase/SANT-associated, DNA binding protein"/>
    <property type="match status" value="1"/>
</dbReference>
<feature type="compositionally biased region" description="Basic and acidic residues" evidence="8">
    <location>
        <begin position="1930"/>
        <end position="1940"/>
    </location>
</feature>
<feature type="region of interest" description="Disordered" evidence="8">
    <location>
        <begin position="1477"/>
        <end position="1513"/>
    </location>
</feature>
<keyword evidence="4 11" id="KW-0238">DNA-binding</keyword>
<evidence type="ECO:0000256" key="7">
    <source>
        <dbReference type="ARBA" id="ARBA00062794"/>
    </source>
</evidence>
<feature type="compositionally biased region" description="Polar residues" evidence="8">
    <location>
        <begin position="355"/>
        <end position="372"/>
    </location>
</feature>
<feature type="region of interest" description="Disordered" evidence="8">
    <location>
        <begin position="928"/>
        <end position="950"/>
    </location>
</feature>
<feature type="region of interest" description="Disordered" evidence="8">
    <location>
        <begin position="833"/>
        <end position="909"/>
    </location>
</feature>
<sequence length="1955" mass="211332">MHGSVSGYLLVNAEVDSMGGVIDSGGGIGVKTSPRRTAIEKAQAELRQEYDVREERRRELEFLEKGGNPLDFKFGIATSHSVQSTSLTDQQAEHFVNSEVKDSFALTASPHGDSVESSGRPGVPTISEPNTADNLLLFDSENKSVEGERNLRHPNRQNRTSESERSSKAHTNQNTKETEDSAIFRPYARRNRSKISRDPARSSSTDLVQNRGGLATSISIRRGSVEGKGCIPEAANQKDMHTTSVSCPVFANSNGNIVPKNRVSSNSLNTKVDGEPVVRESTAGSKTSLLKDEADISYSKSSAYLPVGESGLAGEKAQLVSTGGSPKAATIAGQKNSSTQLNGLRDSTVEEESLTNRGATGTNGLESESSHANNVEVNVDNERDLYKVDKLDSDEISMQKTLRVEGLLDQTVGEMTKTKIEDETGQSTTIISECIPECEMQMKSVKIENQSHRSTAEMQTKEKSSETEKRLQDGLVVLENDSKVGSILSENPSSTLCSGIPQASVDTSSCTVGNSLLSGTDIEALKHQPSSDAVMLDTVKEDAILEEARIIQAKKKRIAELSCGTAPVEVREKSQWDFVLEEMAWLANDFAQERLWKMTAAAQICHRVALTCQLRFEERNQHRKLKKIASVLSNAILQFWSSVEAEVPGELEETSLGIVKETCQESNCLNGRRCLAAGVKEYASRFLKYNNSSISYHSAAPSTPDNMCDPEILDISMVDQLTEASLFYSVPSGAMEVYLKSIESHLTRCEKSGSSMQEEVDTSAYDTAGDIGYNVTAFDEDEGETSTYYLPGAFESSRSFNISHKKRKNLMKSHSARSYDLGDDLPYVNNTGGSNSSSLMAKRPDSNINAGSVPTRRVRTASRQRVVSPFGCATTGNLPVPSKTDASSGDTSSFQDEYSSLHGGSAVQKGTEVESSVNFEKLLPYDMAETSGRPKKKKKTHQGSAYDQTWHLDPSVHVEQKDHWKKRPENNFDMNGLYGPHSAKKQKTTKQLVENNFDMAIPHTGSIPSPAASQMSNMSNPNKSIKFIGGRDRGRKIKGLKISPGQHGSGNPWSLFEDQALVVLVHDMGPNWELISDAMNSTLKIKCIYRNPTECKDRHKILMDKTAGDGADSAEDSGNSQSYPSTLPGIPKGSARQLFQRLQGPMEEDTLKSHFEKICLIGKKLHYRKTQSVIGVSVVSFVHGIQFSSCTGAGISQSLDIPGLHVSKYSCKSWLGFPENDGRDSKQIVPVHNSQVMALSQVFPNNLNGGVLTPLDVCDASTSGQDVFSLENPGLPMLNQGTPVLPTSGAHPSTPGSSGVVLSNNLPTTSGLQSASVRDGRFNVPRGSLPLDEQHRLQQFNQTLSGRNLQQPSLSTPAAVSGSDRGHRMVPGGNAMGVSGMNRNTPMSRPGFQGMASSAMPNTGSMLSSGMVEIPNTGNIHSGGGASQGNSMIRPREAVQHMMRMQAAQGNSPGIPAFSNLSSGFTNQTTPVQAYPGHLSQQHQMSPQSHVLGNSHHPHLQSPSQATGAQQEAFAIRQRQIHQRYLQQQQQQFPASGSMMPHVQQPQGSSVSSSPQNSPQTQPPVSPQPLSMPPVSPSPNINAMAQQKPQKSQLALHGLGRSPQSGTSGVNNQAGKQRQRQLQQSARQHPHQRQPTQGQQLNKQLKGMGRGNMIHQNITVDQSHLNGLTMPQGNQATEKGEIAVPVRPDQQSSVGTTTSTNLQSKPFVSPLSSNHSQQLSKSFPGALPPSPQQQMQLHSDNSIQGQSSPATPCNILSTSSPSIAPAVAPSNHQHLLIHQKQRNQVQSTAQRVVQHNHLGNSELSKKSQAERMPRVPQSVTNTTQTVSMGTTKGMPQASNDLKNIKAVGSTAVPALEPPSCVASVQITASKVVNNSNTDSAGNDPVSTPNQGLAQKLGIKGVTQRQQQSLPSEEKRPKLPGKPTVQNQKHLASEEQPHLEEAQELSSSKPPDTKVE</sequence>
<dbReference type="GO" id="GO:0009909">
    <property type="term" value="P:regulation of flower development"/>
    <property type="evidence" value="ECO:0007669"/>
    <property type="project" value="UniProtKB-ARBA"/>
</dbReference>
<accession>A0A8T2EY65</accession>
<dbReference type="PROSITE" id="PS51204">
    <property type="entry name" value="HSA"/>
    <property type="match status" value="1"/>
</dbReference>
<evidence type="ECO:0000256" key="3">
    <source>
        <dbReference type="ARBA" id="ARBA00022853"/>
    </source>
</evidence>
<dbReference type="PANTHER" id="PTHR46774:SF3">
    <property type="entry name" value="CHROMATIN MODIFICATION-RELATED PROTEIN EAF1 A-RELATED"/>
    <property type="match status" value="1"/>
</dbReference>
<gene>
    <name evidence="11" type="ORF">ISN45_At03g026380</name>
</gene>
<feature type="compositionally biased region" description="Basic and acidic residues" evidence="8">
    <location>
        <begin position="140"/>
        <end position="151"/>
    </location>
</feature>
<evidence type="ECO:0000259" key="10">
    <source>
        <dbReference type="PROSITE" id="PS51204"/>
    </source>
</evidence>
<dbReference type="Proteomes" id="UP000694240">
    <property type="component" value="Chromosome 3"/>
</dbReference>
<evidence type="ECO:0000256" key="6">
    <source>
        <dbReference type="ARBA" id="ARBA00057743"/>
    </source>
</evidence>
<feature type="region of interest" description="Disordered" evidence="8">
    <location>
        <begin position="1802"/>
        <end position="1838"/>
    </location>
</feature>
<feature type="compositionally biased region" description="Polar residues" evidence="8">
    <location>
        <begin position="1344"/>
        <end position="1358"/>
    </location>
</feature>
<feature type="compositionally biased region" description="Polar residues" evidence="8">
    <location>
        <begin position="1580"/>
        <end position="1593"/>
    </location>
</feature>
<feature type="compositionally biased region" description="Pro residues" evidence="8">
    <location>
        <begin position="1561"/>
        <end position="1577"/>
    </location>
</feature>
<comment type="subcellular location">
    <subcellularLocation>
        <location evidence="1">Nucleus</location>
    </subcellularLocation>
</comment>
<protein>
    <submittedName>
        <fullName evidence="11">Homeobox-like domain superfamily</fullName>
    </submittedName>
</protein>
<feature type="compositionally biased region" description="Low complexity" evidence="8">
    <location>
        <begin position="1543"/>
        <end position="1560"/>
    </location>
</feature>
<dbReference type="Pfam" id="PF07529">
    <property type="entry name" value="HSA"/>
    <property type="match status" value="1"/>
</dbReference>
<feature type="compositionally biased region" description="Polar residues" evidence="8">
    <location>
        <begin position="333"/>
        <end position="342"/>
    </location>
</feature>
<keyword evidence="12" id="KW-1185">Reference proteome</keyword>
<comment type="similarity">
    <text evidence="2">Belongs to the EAF1 family.</text>
</comment>
<reference evidence="11 12" key="1">
    <citation type="submission" date="2020-12" db="EMBL/GenBank/DDBJ databases">
        <title>Concerted genomic and epigenomic changes stabilize Arabidopsis allopolyploids.</title>
        <authorList>
            <person name="Chen Z."/>
        </authorList>
    </citation>
    <scope>NUCLEOTIDE SEQUENCE [LARGE SCALE GENOMIC DNA]</scope>
    <source>
        <strain evidence="11">Allo738</strain>
        <tissue evidence="11">Leaf</tissue>
    </source>
</reference>
<dbReference type="GO" id="GO:0035267">
    <property type="term" value="C:NuA4 histone acetyltransferase complex"/>
    <property type="evidence" value="ECO:0007669"/>
    <property type="project" value="InterPro"/>
</dbReference>
<comment type="subunit">
    <text evidence="7">Component of the NuA4 histone acetyltransferase complex. Interacts with ARP4 and SWC4, and (via HSA domain) with TAF14 and TAF14B.</text>
</comment>
<dbReference type="Pfam" id="PF13921">
    <property type="entry name" value="Myb_DNA-bind_6"/>
    <property type="match status" value="1"/>
</dbReference>
<feature type="compositionally biased region" description="Polar residues" evidence="8">
    <location>
        <begin position="1290"/>
        <end position="1314"/>
    </location>
</feature>
<dbReference type="SMART" id="SM00573">
    <property type="entry name" value="HSA"/>
    <property type="match status" value="1"/>
</dbReference>
<feature type="region of interest" description="Disordered" evidence="8">
    <location>
        <begin position="1685"/>
        <end position="1766"/>
    </location>
</feature>
<dbReference type="GO" id="GO:0003677">
    <property type="term" value="F:DNA binding"/>
    <property type="evidence" value="ECO:0007669"/>
    <property type="project" value="UniProtKB-KW"/>
</dbReference>
<dbReference type="EMBL" id="JAEFBK010000003">
    <property type="protein sequence ID" value="KAG7626493.1"/>
    <property type="molecule type" value="Genomic_DNA"/>
</dbReference>
<feature type="compositionally biased region" description="Polar residues" evidence="8">
    <location>
        <begin position="884"/>
        <end position="898"/>
    </location>
</feature>
<evidence type="ECO:0000256" key="4">
    <source>
        <dbReference type="ARBA" id="ARBA00023125"/>
    </source>
</evidence>
<dbReference type="PANTHER" id="PTHR46774">
    <property type="entry name" value="CHROMATIN MODIFICATION-RELATED PROTEIN EAF1 A-RELATED"/>
    <property type="match status" value="1"/>
</dbReference>
<feature type="domain" description="Myb-like" evidence="9">
    <location>
        <begin position="1051"/>
        <end position="1103"/>
    </location>
</feature>
<feature type="compositionally biased region" description="Polar residues" evidence="8">
    <location>
        <begin position="1817"/>
        <end position="1830"/>
    </location>
</feature>
<evidence type="ECO:0000313" key="12">
    <source>
        <dbReference type="Proteomes" id="UP000694240"/>
    </source>
</evidence>
<comment type="function">
    <text evidence="6">Component of the NuA4 histone acetyltransferase complex which is involved in transcriptional activation of selected genes principally by acetylation of nucleosomal histone H4 and H2A.</text>
</comment>
<dbReference type="GO" id="GO:0006325">
    <property type="term" value="P:chromatin organization"/>
    <property type="evidence" value="ECO:0007669"/>
    <property type="project" value="UniProtKB-KW"/>
</dbReference>
<evidence type="ECO:0000313" key="11">
    <source>
        <dbReference type="EMBL" id="KAG7626493.1"/>
    </source>
</evidence>
<keyword evidence="11" id="KW-0371">Homeobox</keyword>
<evidence type="ECO:0000256" key="8">
    <source>
        <dbReference type="SAM" id="MobiDB-lite"/>
    </source>
</evidence>
<feature type="region of interest" description="Disordered" evidence="8">
    <location>
        <begin position="1107"/>
        <end position="1131"/>
    </location>
</feature>
<name>A0A8T2EY65_9BRAS</name>
<keyword evidence="5" id="KW-0539">Nucleus</keyword>
<keyword evidence="3" id="KW-0156">Chromatin regulator</keyword>
<evidence type="ECO:0000256" key="5">
    <source>
        <dbReference type="ARBA" id="ARBA00023242"/>
    </source>
</evidence>
<evidence type="ECO:0000256" key="1">
    <source>
        <dbReference type="ARBA" id="ARBA00004123"/>
    </source>
</evidence>